<dbReference type="Proteomes" id="UP000292039">
    <property type="component" value="Unassembled WGS sequence"/>
</dbReference>
<evidence type="ECO:0000313" key="3">
    <source>
        <dbReference type="Proteomes" id="UP000292039"/>
    </source>
</evidence>
<dbReference type="Gene3D" id="1.10.10.60">
    <property type="entry name" value="Homeodomain-like"/>
    <property type="match status" value="1"/>
</dbReference>
<dbReference type="InterPro" id="IPR006120">
    <property type="entry name" value="Resolvase_HTH_dom"/>
</dbReference>
<dbReference type="Pfam" id="PF02796">
    <property type="entry name" value="HTH_7"/>
    <property type="match status" value="1"/>
</dbReference>
<protein>
    <submittedName>
        <fullName evidence="2">Helix-turn-helix resolvase-like protein</fullName>
    </submittedName>
</protein>
<dbReference type="AlphaFoldDB" id="A0A4Q7MZI2"/>
<reference evidence="2 3" key="1">
    <citation type="submission" date="2019-02" db="EMBL/GenBank/DDBJ databases">
        <title>Genomic Encyclopedia of Type Strains, Phase IV (KMG-IV): sequencing the most valuable type-strain genomes for metagenomic binning, comparative biology and taxonomic classification.</title>
        <authorList>
            <person name="Goeker M."/>
        </authorList>
    </citation>
    <scope>NUCLEOTIDE SEQUENCE [LARGE SCALE GENOMIC DNA]</scope>
    <source>
        <strain evidence="2 3">DSM 16618</strain>
    </source>
</reference>
<dbReference type="GO" id="GO:0003677">
    <property type="term" value="F:DNA binding"/>
    <property type="evidence" value="ECO:0007669"/>
    <property type="project" value="InterPro"/>
</dbReference>
<gene>
    <name evidence="2" type="ORF">EV679_0855</name>
</gene>
<evidence type="ECO:0000259" key="1">
    <source>
        <dbReference type="Pfam" id="PF02796"/>
    </source>
</evidence>
<feature type="domain" description="Resolvase HTH" evidence="1">
    <location>
        <begin position="251"/>
        <end position="285"/>
    </location>
</feature>
<name>A0A4Q7MZI2_9BURK</name>
<dbReference type="RefSeq" id="WP_130486573.1">
    <property type="nucleotide sequence ID" value="NZ_CBCSEB010000002.1"/>
</dbReference>
<accession>A0A4Q7MZI2</accession>
<dbReference type="EMBL" id="SGWZ01000001">
    <property type="protein sequence ID" value="RZS73655.1"/>
    <property type="molecule type" value="Genomic_DNA"/>
</dbReference>
<sequence>MAPKGKNQIVVWDDCPEAVRAAVAEFEQVCTPSYTMASRRYSIWSKVREYLDASVAQALDDLGQPKLLDGPFSRWLEMGRERGERERVGRLRTAHKALLRQHRHDLRLMALLETLYEVGMFVLLRRSRQSVGVKATKAAEAVNHGRKVSSDYPFCELCWRKTMRAVVEASEDGKRRGNAWKFSGRFCTEHNPSDPTSRYRVDHRYRQRFQDEVKRQWELVRRLEAPWEQVPDEAAVRMQAFILARVPERTRADEIREMAQLGASRREISERFGVSRQAVYKVLVKNI</sequence>
<evidence type="ECO:0000313" key="2">
    <source>
        <dbReference type="EMBL" id="RZS73655.1"/>
    </source>
</evidence>
<dbReference type="GO" id="GO:0000150">
    <property type="term" value="F:DNA strand exchange activity"/>
    <property type="evidence" value="ECO:0007669"/>
    <property type="project" value="InterPro"/>
</dbReference>
<comment type="caution">
    <text evidence="2">The sequence shown here is derived from an EMBL/GenBank/DDBJ whole genome shotgun (WGS) entry which is preliminary data.</text>
</comment>
<organism evidence="2 3">
    <name type="scientific">Kerstersia gyiorum</name>
    <dbReference type="NCBI Taxonomy" id="206506"/>
    <lineage>
        <taxon>Bacteria</taxon>
        <taxon>Pseudomonadati</taxon>
        <taxon>Pseudomonadota</taxon>
        <taxon>Betaproteobacteria</taxon>
        <taxon>Burkholderiales</taxon>
        <taxon>Alcaligenaceae</taxon>
        <taxon>Kerstersia</taxon>
    </lineage>
</organism>
<proteinExistence type="predicted"/>